<feature type="binding site" evidence="10">
    <location>
        <begin position="183"/>
        <end position="184"/>
    </location>
    <ligand>
        <name>substrate</name>
    </ligand>
</feature>
<evidence type="ECO:0000256" key="5">
    <source>
        <dbReference type="ARBA" id="ARBA00022801"/>
    </source>
</evidence>
<accession>A0A0C5V017</accession>
<keyword evidence="6 10" id="KW-0460">Magnesium</keyword>
<gene>
    <name evidence="12" type="ORF">YC6258_00865</name>
</gene>
<evidence type="ECO:0000256" key="1">
    <source>
        <dbReference type="ARBA" id="ARBA00008023"/>
    </source>
</evidence>
<evidence type="ECO:0000256" key="2">
    <source>
        <dbReference type="ARBA" id="ARBA00011738"/>
    </source>
</evidence>
<dbReference type="GO" id="GO:0009117">
    <property type="term" value="P:nucleotide metabolic process"/>
    <property type="evidence" value="ECO:0007669"/>
    <property type="project" value="UniProtKB-KW"/>
</dbReference>
<dbReference type="PATRIC" id="fig|1445510.3.peg.850"/>
<feature type="binding site" evidence="10">
    <location>
        <position position="72"/>
    </location>
    <ligand>
        <name>substrate</name>
    </ligand>
</feature>
<dbReference type="GO" id="GO:0000166">
    <property type="term" value="F:nucleotide binding"/>
    <property type="evidence" value="ECO:0007669"/>
    <property type="project" value="UniProtKB-KW"/>
</dbReference>
<evidence type="ECO:0000256" key="9">
    <source>
        <dbReference type="ARBA" id="ARBA00052017"/>
    </source>
</evidence>
<comment type="similarity">
    <text evidence="1 10 11">Belongs to the HAM1 NTPase family.</text>
</comment>
<dbReference type="GO" id="GO:0017111">
    <property type="term" value="F:ribonucleoside triphosphate phosphatase activity"/>
    <property type="evidence" value="ECO:0007669"/>
    <property type="project" value="InterPro"/>
</dbReference>
<dbReference type="EMBL" id="CP007142">
    <property type="protein sequence ID" value="AJQ92915.1"/>
    <property type="molecule type" value="Genomic_DNA"/>
</dbReference>
<dbReference type="GO" id="GO:0046872">
    <property type="term" value="F:metal ion binding"/>
    <property type="evidence" value="ECO:0007669"/>
    <property type="project" value="UniProtKB-KW"/>
</dbReference>
<dbReference type="EC" id="3.6.1.66" evidence="10"/>
<dbReference type="PANTHER" id="PTHR11067:SF9">
    <property type="entry name" value="INOSINE TRIPHOSPHATE PYROPHOSPHATASE"/>
    <property type="match status" value="1"/>
</dbReference>
<dbReference type="CDD" id="cd00515">
    <property type="entry name" value="HAM1"/>
    <property type="match status" value="1"/>
</dbReference>
<name>A0A0C5V017_9GAMM</name>
<dbReference type="InterPro" id="IPR029001">
    <property type="entry name" value="ITPase-like_fam"/>
</dbReference>
<dbReference type="Proteomes" id="UP000032266">
    <property type="component" value="Chromosome"/>
</dbReference>
<proteinExistence type="inferred from homology"/>
<dbReference type="GO" id="GO:0036220">
    <property type="term" value="F:ITP diphosphatase activity"/>
    <property type="evidence" value="ECO:0007669"/>
    <property type="project" value="UniProtKB-UniRule"/>
</dbReference>
<keyword evidence="3 10" id="KW-0479">Metal-binding</keyword>
<evidence type="ECO:0000313" key="13">
    <source>
        <dbReference type="Proteomes" id="UP000032266"/>
    </source>
</evidence>
<dbReference type="HAMAP" id="MF_01405">
    <property type="entry name" value="Non_canon_purine_NTPase"/>
    <property type="match status" value="1"/>
</dbReference>
<dbReference type="GO" id="GO:0035870">
    <property type="term" value="F:dITP diphosphatase activity"/>
    <property type="evidence" value="ECO:0007669"/>
    <property type="project" value="UniProtKB-UniRule"/>
</dbReference>
<comment type="catalytic activity">
    <reaction evidence="9 10">
        <text>XTP + H2O = XMP + diphosphate + H(+)</text>
        <dbReference type="Rhea" id="RHEA:28610"/>
        <dbReference type="ChEBI" id="CHEBI:15377"/>
        <dbReference type="ChEBI" id="CHEBI:15378"/>
        <dbReference type="ChEBI" id="CHEBI:33019"/>
        <dbReference type="ChEBI" id="CHEBI:57464"/>
        <dbReference type="ChEBI" id="CHEBI:61314"/>
        <dbReference type="EC" id="3.6.1.66"/>
    </reaction>
</comment>
<dbReference type="GO" id="GO:0009146">
    <property type="term" value="P:purine nucleoside triphosphate catabolic process"/>
    <property type="evidence" value="ECO:0007669"/>
    <property type="project" value="UniProtKB-UniRule"/>
</dbReference>
<organism evidence="12 13">
    <name type="scientific">Gynuella sunshinyii YC6258</name>
    <dbReference type="NCBI Taxonomy" id="1445510"/>
    <lineage>
        <taxon>Bacteria</taxon>
        <taxon>Pseudomonadati</taxon>
        <taxon>Pseudomonadota</taxon>
        <taxon>Gammaproteobacteria</taxon>
        <taxon>Oceanospirillales</taxon>
        <taxon>Saccharospirillaceae</taxon>
        <taxon>Gynuella</taxon>
    </lineage>
</organism>
<evidence type="ECO:0000256" key="10">
    <source>
        <dbReference type="HAMAP-Rule" id="MF_01405"/>
    </source>
</evidence>
<comment type="cofactor">
    <cofactor evidence="10">
        <name>Mg(2+)</name>
        <dbReference type="ChEBI" id="CHEBI:18420"/>
    </cofactor>
    <text evidence="10">Binds 1 Mg(2+) ion per subunit.</text>
</comment>
<dbReference type="AlphaFoldDB" id="A0A0C5V017"/>
<feature type="binding site" evidence="10">
    <location>
        <position position="71"/>
    </location>
    <ligand>
        <name>Mg(2+)</name>
        <dbReference type="ChEBI" id="CHEBI:18420"/>
    </ligand>
</feature>
<comment type="catalytic activity">
    <reaction evidence="10">
        <text>ITP + H2O = IMP + diphosphate + H(+)</text>
        <dbReference type="Rhea" id="RHEA:29399"/>
        <dbReference type="ChEBI" id="CHEBI:15377"/>
        <dbReference type="ChEBI" id="CHEBI:15378"/>
        <dbReference type="ChEBI" id="CHEBI:33019"/>
        <dbReference type="ChEBI" id="CHEBI:58053"/>
        <dbReference type="ChEBI" id="CHEBI:61402"/>
        <dbReference type="EC" id="3.6.1.66"/>
    </reaction>
</comment>
<keyword evidence="4 10" id="KW-0547">Nucleotide-binding</keyword>
<dbReference type="STRING" id="1445510.YC6258_00865"/>
<dbReference type="InterPro" id="IPR002637">
    <property type="entry name" value="RdgB/HAM1"/>
</dbReference>
<dbReference type="SUPFAM" id="SSF52972">
    <property type="entry name" value="ITPase-like"/>
    <property type="match status" value="1"/>
</dbReference>
<feature type="binding site" evidence="10">
    <location>
        <begin position="10"/>
        <end position="15"/>
    </location>
    <ligand>
        <name>substrate</name>
    </ligand>
</feature>
<keyword evidence="13" id="KW-1185">Reference proteome</keyword>
<evidence type="ECO:0000256" key="6">
    <source>
        <dbReference type="ARBA" id="ARBA00022842"/>
    </source>
</evidence>
<dbReference type="PANTHER" id="PTHR11067">
    <property type="entry name" value="INOSINE TRIPHOSPHATE PYROPHOSPHATASE/HAM1 PROTEIN"/>
    <property type="match status" value="1"/>
</dbReference>
<dbReference type="InterPro" id="IPR020922">
    <property type="entry name" value="dITP/XTP_pyrophosphatase"/>
</dbReference>
<evidence type="ECO:0000256" key="3">
    <source>
        <dbReference type="ARBA" id="ARBA00022723"/>
    </source>
</evidence>
<protein>
    <recommendedName>
        <fullName evidence="10">dITP/XTP pyrophosphatase</fullName>
        <ecNumber evidence="10">3.6.1.66</ecNumber>
    </recommendedName>
    <alternativeName>
        <fullName evidence="10">Non-canonical purine NTP pyrophosphatase</fullName>
    </alternativeName>
    <alternativeName>
        <fullName evidence="10">Non-standard purine NTP pyrophosphatase</fullName>
    </alternativeName>
    <alternativeName>
        <fullName evidence="10">Nucleoside-triphosphate diphosphatase</fullName>
    </alternativeName>
    <alternativeName>
        <fullName evidence="10">Nucleoside-triphosphate pyrophosphatase</fullName>
        <shortName evidence="10">NTPase</shortName>
    </alternativeName>
</protein>
<sequence>MSISQIVLASGNAKKLKELRSCLGEFHVEVLPQSDFKLSEAVEDGLSFIENAIIKARHACYHTGLPALADDSGLEVDALNGEPGIYSARYADGQGDAANNAKLLSRLTGIETPERSARFRCVLAFMRHAADPTPLICTGTWEGHIATELSGENGFGYDPLFIPNGFDISAAQLTAEQKNQISHRGQAMQLLKSWWQQQTNLSFI</sequence>
<dbReference type="Gene3D" id="3.90.950.10">
    <property type="match status" value="1"/>
</dbReference>
<keyword evidence="5 10" id="KW-0378">Hydrolase</keyword>
<evidence type="ECO:0000256" key="11">
    <source>
        <dbReference type="RuleBase" id="RU003781"/>
    </source>
</evidence>
<comment type="subunit">
    <text evidence="2 10">Homodimer.</text>
</comment>
<evidence type="ECO:0000256" key="8">
    <source>
        <dbReference type="ARBA" id="ARBA00051875"/>
    </source>
</evidence>
<dbReference type="NCBIfam" id="TIGR00042">
    <property type="entry name" value="RdgB/HAM1 family non-canonical purine NTP pyrophosphatase"/>
    <property type="match status" value="1"/>
</dbReference>
<feature type="binding site" evidence="10">
    <location>
        <begin position="155"/>
        <end position="158"/>
    </location>
    <ligand>
        <name>substrate</name>
    </ligand>
</feature>
<evidence type="ECO:0000313" key="12">
    <source>
        <dbReference type="EMBL" id="AJQ92915.1"/>
    </source>
</evidence>
<feature type="binding site" evidence="10">
    <location>
        <position position="178"/>
    </location>
    <ligand>
        <name>substrate</name>
    </ligand>
</feature>
<dbReference type="Pfam" id="PF01725">
    <property type="entry name" value="Ham1p_like"/>
    <property type="match status" value="1"/>
</dbReference>
<comment type="catalytic activity">
    <reaction evidence="8 10">
        <text>dITP + H2O = dIMP + diphosphate + H(+)</text>
        <dbReference type="Rhea" id="RHEA:28342"/>
        <dbReference type="ChEBI" id="CHEBI:15377"/>
        <dbReference type="ChEBI" id="CHEBI:15378"/>
        <dbReference type="ChEBI" id="CHEBI:33019"/>
        <dbReference type="ChEBI" id="CHEBI:61194"/>
        <dbReference type="ChEBI" id="CHEBI:61382"/>
        <dbReference type="EC" id="3.6.1.66"/>
    </reaction>
</comment>
<dbReference type="KEGG" id="gsn:YC6258_00865"/>
<dbReference type="FunFam" id="3.90.950.10:FF:000001">
    <property type="entry name" value="dITP/XTP pyrophosphatase"/>
    <property type="match status" value="1"/>
</dbReference>
<dbReference type="RefSeq" id="WP_044619700.1">
    <property type="nucleotide sequence ID" value="NZ_CP007142.1"/>
</dbReference>
<reference evidence="12 13" key="1">
    <citation type="submission" date="2014-01" db="EMBL/GenBank/DDBJ databases">
        <title>Full genme sequencing of cellulolytic bacterium Gynuella sunshinyii YC6258T gen. nov., sp. nov.</title>
        <authorList>
            <person name="Khan H."/>
            <person name="Chung E.J."/>
            <person name="Chung Y.R."/>
        </authorList>
    </citation>
    <scope>NUCLEOTIDE SEQUENCE [LARGE SCALE GENOMIC DNA]</scope>
    <source>
        <strain evidence="12 13">YC6258</strain>
    </source>
</reference>
<feature type="active site" description="Proton acceptor" evidence="10">
    <location>
        <position position="71"/>
    </location>
</feature>
<dbReference type="GO" id="GO:0036222">
    <property type="term" value="F:XTP diphosphatase activity"/>
    <property type="evidence" value="ECO:0007669"/>
    <property type="project" value="UniProtKB-UniRule"/>
</dbReference>
<evidence type="ECO:0000256" key="7">
    <source>
        <dbReference type="ARBA" id="ARBA00023080"/>
    </source>
</evidence>
<dbReference type="GO" id="GO:0005829">
    <property type="term" value="C:cytosol"/>
    <property type="evidence" value="ECO:0007669"/>
    <property type="project" value="TreeGrafter"/>
</dbReference>
<comment type="function">
    <text evidence="10">Pyrophosphatase that catalyzes the hydrolysis of nucleoside triphosphates to their monophosphate derivatives, with a high preference for the non-canonical purine nucleotides XTP (xanthosine triphosphate), dITP (deoxyinosine triphosphate) and ITP. Seems to function as a house-cleaning enzyme that removes non-canonical purine nucleotides from the nucleotide pool, thus preventing their incorporation into DNA/RNA and avoiding chromosomal lesions.</text>
</comment>
<evidence type="ECO:0000256" key="4">
    <source>
        <dbReference type="ARBA" id="ARBA00022741"/>
    </source>
</evidence>
<keyword evidence="7 10" id="KW-0546">Nucleotide metabolism</keyword>
<dbReference type="HOGENOM" id="CLU_082080_0_3_6"/>
<comment type="caution">
    <text evidence="10">Lacks conserved residue(s) required for the propagation of feature annotation.</text>
</comment>